<name>A0A0F8X4Y2_9ZZZZ</name>
<gene>
    <name evidence="1" type="ORF">LCGC14_2989760</name>
</gene>
<dbReference type="EMBL" id="LAZR01061282">
    <property type="protein sequence ID" value="KKK63888.1"/>
    <property type="molecule type" value="Genomic_DNA"/>
</dbReference>
<reference evidence="1" key="1">
    <citation type="journal article" date="2015" name="Nature">
        <title>Complex archaea that bridge the gap between prokaryotes and eukaryotes.</title>
        <authorList>
            <person name="Spang A."/>
            <person name="Saw J.H."/>
            <person name="Jorgensen S.L."/>
            <person name="Zaremba-Niedzwiedzka K."/>
            <person name="Martijn J."/>
            <person name="Lind A.E."/>
            <person name="van Eijk R."/>
            <person name="Schleper C."/>
            <person name="Guy L."/>
            <person name="Ettema T.J."/>
        </authorList>
    </citation>
    <scope>NUCLEOTIDE SEQUENCE</scope>
</reference>
<proteinExistence type="predicted"/>
<sequence>MPEYEPGERLLQMYDDIWPVCKAVRTRIVFLSNRKDLPYFYHEGDIAEKFKQYGIPKELKVPGSTSYTVQEWRKGILFITRQPMSISRRLIGDEKANV</sequence>
<organism evidence="1">
    <name type="scientific">marine sediment metagenome</name>
    <dbReference type="NCBI Taxonomy" id="412755"/>
    <lineage>
        <taxon>unclassified sequences</taxon>
        <taxon>metagenomes</taxon>
        <taxon>ecological metagenomes</taxon>
    </lineage>
</organism>
<dbReference type="AlphaFoldDB" id="A0A0F8X4Y2"/>
<protein>
    <submittedName>
        <fullName evidence="1">Uncharacterized protein</fullName>
    </submittedName>
</protein>
<comment type="caution">
    <text evidence="1">The sequence shown here is derived from an EMBL/GenBank/DDBJ whole genome shotgun (WGS) entry which is preliminary data.</text>
</comment>
<accession>A0A0F8X4Y2</accession>
<evidence type="ECO:0000313" key="1">
    <source>
        <dbReference type="EMBL" id="KKK63888.1"/>
    </source>
</evidence>